<reference evidence="1 2" key="1">
    <citation type="submission" date="2014-04" db="EMBL/GenBank/DDBJ databases">
        <title>Evolutionary Origins and Diversification of the Mycorrhizal Mutualists.</title>
        <authorList>
            <consortium name="DOE Joint Genome Institute"/>
            <consortium name="Mycorrhizal Genomics Consortium"/>
            <person name="Kohler A."/>
            <person name="Kuo A."/>
            <person name="Nagy L.G."/>
            <person name="Floudas D."/>
            <person name="Copeland A."/>
            <person name="Barry K.W."/>
            <person name="Cichocki N."/>
            <person name="Veneault-Fourrey C."/>
            <person name="LaButti K."/>
            <person name="Lindquist E.A."/>
            <person name="Lipzen A."/>
            <person name="Lundell T."/>
            <person name="Morin E."/>
            <person name="Murat C."/>
            <person name="Riley R."/>
            <person name="Ohm R."/>
            <person name="Sun H."/>
            <person name="Tunlid A."/>
            <person name="Henrissat B."/>
            <person name="Grigoriev I.V."/>
            <person name="Hibbett D.S."/>
            <person name="Martin F."/>
        </authorList>
    </citation>
    <scope>NUCLEOTIDE SEQUENCE [LARGE SCALE GENOMIC DNA]</scope>
    <source>
        <strain evidence="1 2">Koide BX008</strain>
    </source>
</reference>
<evidence type="ECO:0000313" key="2">
    <source>
        <dbReference type="Proteomes" id="UP000054549"/>
    </source>
</evidence>
<dbReference type="Proteomes" id="UP000054549">
    <property type="component" value="Unassembled WGS sequence"/>
</dbReference>
<name>A0A0C2WZF3_AMAMK</name>
<dbReference type="EMBL" id="KN818273">
    <property type="protein sequence ID" value="KIL62251.1"/>
    <property type="molecule type" value="Genomic_DNA"/>
</dbReference>
<dbReference type="AlphaFoldDB" id="A0A0C2WZF3"/>
<gene>
    <name evidence="1" type="ORF">M378DRAFT_165944</name>
</gene>
<sequence>RKTHDSACCTKRFIGRHHDSSRHFREIGSTGKILGSNINRCTHTNKFPDDPRRCFLSLALHGYRGRVDRPKGRHFRSSACSKNIRYGVHWPNGAAERWPLNH</sequence>
<protein>
    <submittedName>
        <fullName evidence="1">Uncharacterized protein</fullName>
    </submittedName>
</protein>
<proteinExistence type="predicted"/>
<accession>A0A0C2WZF3</accession>
<organism evidence="1 2">
    <name type="scientific">Amanita muscaria (strain Koide BX008)</name>
    <dbReference type="NCBI Taxonomy" id="946122"/>
    <lineage>
        <taxon>Eukaryota</taxon>
        <taxon>Fungi</taxon>
        <taxon>Dikarya</taxon>
        <taxon>Basidiomycota</taxon>
        <taxon>Agaricomycotina</taxon>
        <taxon>Agaricomycetes</taxon>
        <taxon>Agaricomycetidae</taxon>
        <taxon>Agaricales</taxon>
        <taxon>Pluteineae</taxon>
        <taxon>Amanitaceae</taxon>
        <taxon>Amanita</taxon>
    </lineage>
</organism>
<evidence type="ECO:0000313" key="1">
    <source>
        <dbReference type="EMBL" id="KIL62251.1"/>
    </source>
</evidence>
<keyword evidence="2" id="KW-1185">Reference proteome</keyword>
<feature type="non-terminal residue" evidence="1">
    <location>
        <position position="1"/>
    </location>
</feature>
<dbReference type="InParanoid" id="A0A0C2WZF3"/>
<dbReference type="HOGENOM" id="CLU_2283992_0_0_1"/>